<evidence type="ECO:0000313" key="5">
    <source>
        <dbReference type="RefSeq" id="XP_028136200.1"/>
    </source>
</evidence>
<evidence type="ECO:0000259" key="3">
    <source>
        <dbReference type="PROSITE" id="PS51029"/>
    </source>
</evidence>
<keyword evidence="1" id="KW-0539">Nucleus</keyword>
<evidence type="ECO:0000259" key="4">
    <source>
        <dbReference type="PROSITE" id="PS51031"/>
    </source>
</evidence>
<dbReference type="Pfam" id="PF10545">
    <property type="entry name" value="MADF_DNA_bdg"/>
    <property type="match status" value="1"/>
</dbReference>
<feature type="domain" description="MADF" evidence="3">
    <location>
        <begin position="12"/>
        <end position="98"/>
    </location>
</feature>
<feature type="domain" description="BESS" evidence="4">
    <location>
        <begin position="186"/>
        <end position="225"/>
    </location>
</feature>
<dbReference type="PANTHER" id="PTHR12243:SF60">
    <property type="entry name" value="SI:CH211-15D5.12-RELATED"/>
    <property type="match status" value="1"/>
</dbReference>
<gene>
    <name evidence="5" type="primary">LOC114330948</name>
</gene>
<dbReference type="KEGG" id="dvv:114330948"/>
<evidence type="ECO:0000256" key="1">
    <source>
        <dbReference type="PROSITE-ProRule" id="PRU00371"/>
    </source>
</evidence>
<sequence>MARPADQALNIKLVQEVEKHPCLYNYTLNEYSRKDITENAWNDIGRELNLTGNECKDKWKNLRAVFVRHMKSAPSGSSKSKKPYYLTDAMQFALPYVKVLNSVTSVNLPKRAEEELCDDQEEENSDDSVPSIQSFAPETTLSPFYQRYSSSERKDNKQSKDNTHENFDEYFKLKKQKLEAGVSPVQEANKMFLLSLLPDMNLMSSHQTRIFKRKVIDLMDNILQDTPNILSPNSSISTNTQVSTGFEPVYLPIQKREANTSPLHSTEI</sequence>
<dbReference type="InterPro" id="IPR006578">
    <property type="entry name" value="MADF-dom"/>
</dbReference>
<name>A0A6P7FTX4_DIAVI</name>
<organism evidence="5">
    <name type="scientific">Diabrotica virgifera virgifera</name>
    <name type="common">western corn rootworm</name>
    <dbReference type="NCBI Taxonomy" id="50390"/>
    <lineage>
        <taxon>Eukaryota</taxon>
        <taxon>Metazoa</taxon>
        <taxon>Ecdysozoa</taxon>
        <taxon>Arthropoda</taxon>
        <taxon>Hexapoda</taxon>
        <taxon>Insecta</taxon>
        <taxon>Pterygota</taxon>
        <taxon>Neoptera</taxon>
        <taxon>Endopterygota</taxon>
        <taxon>Coleoptera</taxon>
        <taxon>Polyphaga</taxon>
        <taxon>Cucujiformia</taxon>
        <taxon>Chrysomeloidea</taxon>
        <taxon>Chrysomelidae</taxon>
        <taxon>Galerucinae</taxon>
        <taxon>Diabroticina</taxon>
        <taxon>Diabroticites</taxon>
        <taxon>Diabrotica</taxon>
    </lineage>
</organism>
<dbReference type="AlphaFoldDB" id="A0A6P7FTX4"/>
<feature type="compositionally biased region" description="Acidic residues" evidence="2">
    <location>
        <begin position="115"/>
        <end position="126"/>
    </location>
</feature>
<comment type="subcellular location">
    <subcellularLocation>
        <location evidence="1">Nucleus</location>
    </subcellularLocation>
</comment>
<dbReference type="GO" id="GO:0006357">
    <property type="term" value="P:regulation of transcription by RNA polymerase II"/>
    <property type="evidence" value="ECO:0007669"/>
    <property type="project" value="TreeGrafter"/>
</dbReference>
<dbReference type="GO" id="GO:0005634">
    <property type="term" value="C:nucleus"/>
    <property type="evidence" value="ECO:0007669"/>
    <property type="project" value="UniProtKB-SubCell"/>
</dbReference>
<dbReference type="PROSITE" id="PS51029">
    <property type="entry name" value="MADF"/>
    <property type="match status" value="1"/>
</dbReference>
<dbReference type="PANTHER" id="PTHR12243">
    <property type="entry name" value="MADF DOMAIN TRANSCRIPTION FACTOR"/>
    <property type="match status" value="1"/>
</dbReference>
<dbReference type="OrthoDB" id="6147983at2759"/>
<dbReference type="GO" id="GO:0005667">
    <property type="term" value="C:transcription regulator complex"/>
    <property type="evidence" value="ECO:0007669"/>
    <property type="project" value="TreeGrafter"/>
</dbReference>
<feature type="region of interest" description="Disordered" evidence="2">
    <location>
        <begin position="114"/>
        <end position="134"/>
    </location>
</feature>
<reference evidence="5" key="1">
    <citation type="submission" date="2025-08" db="UniProtKB">
        <authorList>
            <consortium name="RefSeq"/>
        </authorList>
    </citation>
    <scope>IDENTIFICATION</scope>
    <source>
        <tissue evidence="5">Whole insect</tissue>
    </source>
</reference>
<evidence type="ECO:0000256" key="2">
    <source>
        <dbReference type="SAM" id="MobiDB-lite"/>
    </source>
</evidence>
<dbReference type="InParanoid" id="A0A6P7FTX4"/>
<proteinExistence type="predicted"/>
<dbReference type="InterPro" id="IPR004210">
    <property type="entry name" value="BESS_motif"/>
</dbReference>
<protein>
    <submittedName>
        <fullName evidence="5">Uncharacterized protein LOC114330948</fullName>
    </submittedName>
</protein>
<dbReference type="SMART" id="SM00595">
    <property type="entry name" value="MADF"/>
    <property type="match status" value="1"/>
</dbReference>
<dbReference type="RefSeq" id="XP_028136200.1">
    <property type="nucleotide sequence ID" value="XM_028280399.1"/>
</dbReference>
<dbReference type="GO" id="GO:0003677">
    <property type="term" value="F:DNA binding"/>
    <property type="evidence" value="ECO:0007669"/>
    <property type="project" value="InterPro"/>
</dbReference>
<dbReference type="InterPro" id="IPR039353">
    <property type="entry name" value="TF_Adf1"/>
</dbReference>
<accession>A0A6P7FTX4</accession>
<dbReference type="PROSITE" id="PS51031">
    <property type="entry name" value="BESS"/>
    <property type="match status" value="1"/>
</dbReference>